<gene>
    <name evidence="3" type="ORF">NAV_LOCUS2802</name>
</gene>
<protein>
    <submittedName>
        <fullName evidence="3">Uncharacterized protein</fullName>
    </submittedName>
</protein>
<dbReference type="Pfam" id="PF15802">
    <property type="entry name" value="DCAF17"/>
    <property type="match status" value="1"/>
</dbReference>
<accession>A0A498S3S1</accession>
<feature type="coiled-coil region" evidence="1">
    <location>
        <begin position="64"/>
        <end position="91"/>
    </location>
</feature>
<proteinExistence type="predicted"/>
<dbReference type="GO" id="GO:0080008">
    <property type="term" value="C:Cul4-RING E3 ubiquitin ligase complex"/>
    <property type="evidence" value="ECO:0007669"/>
    <property type="project" value="TreeGrafter"/>
</dbReference>
<organism evidence="3 4">
    <name type="scientific">Acanthocheilonema viteae</name>
    <name type="common">Filarial nematode worm</name>
    <name type="synonym">Dipetalonema viteae</name>
    <dbReference type="NCBI Taxonomy" id="6277"/>
    <lineage>
        <taxon>Eukaryota</taxon>
        <taxon>Metazoa</taxon>
        <taxon>Ecdysozoa</taxon>
        <taxon>Nematoda</taxon>
        <taxon>Chromadorea</taxon>
        <taxon>Rhabditida</taxon>
        <taxon>Spirurina</taxon>
        <taxon>Spiruromorpha</taxon>
        <taxon>Filarioidea</taxon>
        <taxon>Onchocercidae</taxon>
        <taxon>Acanthocheilonema</taxon>
    </lineage>
</organism>
<evidence type="ECO:0000256" key="1">
    <source>
        <dbReference type="SAM" id="Coils"/>
    </source>
</evidence>
<keyword evidence="4" id="KW-1185">Reference proteome</keyword>
<dbReference type="STRING" id="6277.A0A498S3S1"/>
<dbReference type="AlphaFoldDB" id="A0A498S3S1"/>
<dbReference type="PANTHER" id="PTHR14815:SF2">
    <property type="entry name" value="DDB1- AND CUL4-ASSOCIATED FACTOR 17"/>
    <property type="match status" value="1"/>
</dbReference>
<evidence type="ECO:0000313" key="4">
    <source>
        <dbReference type="Proteomes" id="UP000276991"/>
    </source>
</evidence>
<reference evidence="3 4" key="1">
    <citation type="submission" date="2018-08" db="EMBL/GenBank/DDBJ databases">
        <authorList>
            <person name="Laetsch R D."/>
            <person name="Stevens L."/>
            <person name="Kumar S."/>
            <person name="Blaxter L. M."/>
        </authorList>
    </citation>
    <scope>NUCLEOTIDE SEQUENCE [LARGE SCALE GENOMIC DNA]</scope>
</reference>
<dbReference type="GO" id="GO:0016567">
    <property type="term" value="P:protein ubiquitination"/>
    <property type="evidence" value="ECO:0007669"/>
    <property type="project" value="InterPro"/>
</dbReference>
<keyword evidence="1" id="KW-0175">Coiled coil</keyword>
<feature type="region of interest" description="Disordered" evidence="2">
    <location>
        <begin position="813"/>
        <end position="870"/>
    </location>
</feature>
<name>A0A498S3S1_ACAVI</name>
<dbReference type="EMBL" id="UPTC01000319">
    <property type="protein sequence ID" value="VBB27972.1"/>
    <property type="molecule type" value="Genomic_DNA"/>
</dbReference>
<dbReference type="OrthoDB" id="9971789at2759"/>
<evidence type="ECO:0000256" key="2">
    <source>
        <dbReference type="SAM" id="MobiDB-lite"/>
    </source>
</evidence>
<evidence type="ECO:0000313" key="3">
    <source>
        <dbReference type="EMBL" id="VBB27972.1"/>
    </source>
</evidence>
<sequence>MAFEAENWSQLWLSENGQKILADKRLFENAQQVKIIEKQIEYTHRLIAHKRKIIGTWQNGTVQKVHKEDQLRMLEEENLDMEKKMTEWLKVNQRLLNIFEAMKDREVEMIFATERCKQRNMQIRHGVLLRSIYFILRAAGPRPLYVDTERREEGKVEKVRGWRDRSCEILHRNKKGVGKLFVEVMGPSSLGNRLLNRLMNSESRNTHRPIDDDGYNELSRRLLSCLDIESEKNAAEILKHPSVARLIIRRELGLQRTQCSFGRNALRSLIMPSDFGLFDRFLASVYFDFILQDNRRYALCKKHDAKGFLNVDGRGLMVAHKARKIYNIDILEPLCRLDMLDETEKIMSTLWVELVVDLQEGTSNSSPFWVLILTQNRLLCIDPLRQSVEAEFILPSDSCKFSCLAPNELGRTFCLFGHMLPQNSVRGSSTSGTDCVIGIFDVYPLKFKGMFRITKEVFGNVTNVSVISDMVIVFKKKPYETVLYNLIDFQNHTEEGLYDSELRFDRKIVLPIPTLIISEPVKCARVAGNWSTLEYSGVPYHLLGISYSSKKSYMLVDAAKMTEPASLPFPLQPSKNTSLQVEGASLMFHSDESGRLLRFDGPAIVSYKMQRSIDDKMSFQEVWRTNLWVKDSFFHEKLESSVKIKSSFGRHIKPTSDFEQDFRLVIKGVDVDIESQIIAIIAECDLHSPVFDDPSRPFDAMSRRNIYLDEVDMCTVIFLLDDVTGTILKIAMMREPIKENTILHFDMSGVLMCFNQRGPRKSYLEVQRLQEIGVIEWEKQKRNELELYDIKYNSSVLSRRQTRLRAREENISLTTSSSSRTFDRRHGLPDGSGPSGSREPVSGPRRRKRLRIVYLGDTDSSDSDYRPHSR</sequence>
<dbReference type="InterPro" id="IPR031620">
    <property type="entry name" value="DCAF17"/>
</dbReference>
<dbReference type="Proteomes" id="UP000276991">
    <property type="component" value="Unassembled WGS sequence"/>
</dbReference>
<dbReference type="PANTHER" id="PTHR14815">
    <property type="entry name" value="DDB1- AND CUL4-ASSOCIATED FACTOR 17"/>
    <property type="match status" value="1"/>
</dbReference>